<dbReference type="InterPro" id="IPR015421">
    <property type="entry name" value="PyrdxlP-dep_Trfase_major"/>
</dbReference>
<dbReference type="GO" id="GO:0009435">
    <property type="term" value="P:NAD+ biosynthetic process"/>
    <property type="evidence" value="ECO:0007669"/>
    <property type="project" value="UniProtKB-UniRule"/>
</dbReference>
<dbReference type="Proteomes" id="UP000655208">
    <property type="component" value="Unassembled WGS sequence"/>
</dbReference>
<evidence type="ECO:0000256" key="2">
    <source>
        <dbReference type="ARBA" id="ARBA00022801"/>
    </source>
</evidence>
<evidence type="ECO:0000256" key="1">
    <source>
        <dbReference type="ARBA" id="ARBA00022642"/>
    </source>
</evidence>
<comment type="subunit">
    <text evidence="5">Homodimer.</text>
</comment>
<dbReference type="GO" id="GO:0019441">
    <property type="term" value="P:L-tryptophan catabolic process to kynurenine"/>
    <property type="evidence" value="ECO:0007669"/>
    <property type="project" value="TreeGrafter"/>
</dbReference>
<dbReference type="EC" id="3.7.1.3" evidence="4 5"/>
<comment type="catalytic activity">
    <reaction evidence="5">
        <text>3-hydroxy-L-kynurenine + H2O = 3-hydroxyanthranilate + L-alanine + H(+)</text>
        <dbReference type="Rhea" id="RHEA:25143"/>
        <dbReference type="ChEBI" id="CHEBI:15377"/>
        <dbReference type="ChEBI" id="CHEBI:15378"/>
        <dbReference type="ChEBI" id="CHEBI:36559"/>
        <dbReference type="ChEBI" id="CHEBI:57972"/>
        <dbReference type="ChEBI" id="CHEBI:58125"/>
        <dbReference type="EC" id="3.7.1.3"/>
    </reaction>
</comment>
<comment type="cofactor">
    <cofactor evidence="5">
        <name>pyridoxal 5'-phosphate</name>
        <dbReference type="ChEBI" id="CHEBI:597326"/>
    </cofactor>
</comment>
<dbReference type="GO" id="GO:0043420">
    <property type="term" value="P:anthranilate metabolic process"/>
    <property type="evidence" value="ECO:0007669"/>
    <property type="project" value="TreeGrafter"/>
</dbReference>
<dbReference type="PANTHER" id="PTHR14084">
    <property type="entry name" value="KYNURENINASE"/>
    <property type="match status" value="1"/>
</dbReference>
<dbReference type="AlphaFoldDB" id="A0A917SP69"/>
<keyword evidence="8" id="KW-1185">Reference proteome</keyword>
<sequence>MSDVNGFRDVLDRSAALARDRADPLRDRVDLFLPTGPDVVAYLDGNSLGRPAAAVADAWAGLARDWAGRLIRGWDEGWMELPGTVGDELAASVLGAAPGQTVVADSTTVNLYKCLRAALNLRPGRRRVVVDRDNFPTNRYVAQSLARDLGLELVWLAADPDGGVRPEDVAGVLDDDTAVVTLSHVAYRSGFLADMEAITDLAHRAGALVLWDLCHSAGVLPVELDRCEVDFAAGCTYKFLGAGPGAPAFLYVHRRHHDRLDQPIWGWLGGADPFQMGPDHRPAPGIRSMLSGTPPIAGLLAVREGVRVVADAGVPAIRAKSVALGEWTVALADAWLAPLGVEVASPRDPARRGGHVSLRHPDARRLCAELAAAGVLPDFRTPDVVRVGLAPLTTSFTAVWDALAVLRDLLSGARPRAAADPTAADEAPPMAPNG</sequence>
<dbReference type="NCBIfam" id="TIGR01814">
    <property type="entry name" value="kynureninase"/>
    <property type="match status" value="1"/>
</dbReference>
<dbReference type="PIRSF" id="PIRSF038800">
    <property type="entry name" value="KYNU"/>
    <property type="match status" value="1"/>
</dbReference>
<dbReference type="GO" id="GO:0005737">
    <property type="term" value="C:cytoplasm"/>
    <property type="evidence" value="ECO:0007669"/>
    <property type="project" value="UniProtKB-UniRule"/>
</dbReference>
<dbReference type="InterPro" id="IPR015424">
    <property type="entry name" value="PyrdxlP-dep_Trfase"/>
</dbReference>
<reference evidence="7" key="1">
    <citation type="journal article" date="2014" name="Int. J. Syst. Evol. Microbiol.">
        <title>Complete genome sequence of Corynebacterium casei LMG S-19264T (=DSM 44701T), isolated from a smear-ripened cheese.</title>
        <authorList>
            <consortium name="US DOE Joint Genome Institute (JGI-PGF)"/>
            <person name="Walter F."/>
            <person name="Albersmeier A."/>
            <person name="Kalinowski J."/>
            <person name="Ruckert C."/>
        </authorList>
    </citation>
    <scope>NUCLEOTIDE SEQUENCE</scope>
    <source>
        <strain evidence="7">CGMCC 4.7308</strain>
    </source>
</reference>
<keyword evidence="1 5" id="KW-0662">Pyridine nucleotide biosynthesis</keyword>
<keyword evidence="3 5" id="KW-0663">Pyridoxal phosphate</keyword>
<comment type="similarity">
    <text evidence="6">Belongs to the DegT/DnrJ/EryC1 family.</text>
</comment>
<name>A0A917SP69_9ACTN</name>
<comment type="function">
    <text evidence="5">Catalyzes the cleavage of L-kynurenine (L-Kyn) and L-3-hydroxykynurenine (L-3OHKyn) into anthranilic acid (AA) and 3-hydroxyanthranilic acid (3-OHAA), respectively.</text>
</comment>
<evidence type="ECO:0000256" key="3">
    <source>
        <dbReference type="ARBA" id="ARBA00022898"/>
    </source>
</evidence>
<evidence type="ECO:0000256" key="5">
    <source>
        <dbReference type="PIRNR" id="PIRNR038800"/>
    </source>
</evidence>
<comment type="pathway">
    <text evidence="5">Amino-acid degradation; L-kynurenine degradation; L-alanine and anthranilate from L-kynurenine: step 1/1.</text>
</comment>
<organism evidence="7 8">
    <name type="scientific">Nakamurella endophytica</name>
    <dbReference type="NCBI Taxonomy" id="1748367"/>
    <lineage>
        <taxon>Bacteria</taxon>
        <taxon>Bacillati</taxon>
        <taxon>Actinomycetota</taxon>
        <taxon>Actinomycetes</taxon>
        <taxon>Nakamurellales</taxon>
        <taxon>Nakamurellaceae</taxon>
        <taxon>Nakamurella</taxon>
    </lineage>
</organism>
<dbReference type="InterPro" id="IPR010111">
    <property type="entry name" value="Kynureninase"/>
</dbReference>
<dbReference type="EMBL" id="BMNA01000001">
    <property type="protein sequence ID" value="GGL89475.1"/>
    <property type="molecule type" value="Genomic_DNA"/>
</dbReference>
<dbReference type="InterPro" id="IPR015422">
    <property type="entry name" value="PyrdxlP-dep_Trfase_small"/>
</dbReference>
<gene>
    <name evidence="7" type="ORF">GCM10011594_06350</name>
</gene>
<comment type="pathway">
    <text evidence="5">Cofactor biosynthesis; NAD(+) biosynthesis; quinolinate from L-kynurenine: step 2/3.</text>
</comment>
<dbReference type="Gene3D" id="3.40.640.10">
    <property type="entry name" value="Type I PLP-dependent aspartate aminotransferase-like (Major domain)"/>
    <property type="match status" value="1"/>
</dbReference>
<accession>A0A917SP69</accession>
<comment type="caution">
    <text evidence="7">The sequence shown here is derived from an EMBL/GenBank/DDBJ whole genome shotgun (WGS) entry which is preliminary data.</text>
</comment>
<dbReference type="Gene3D" id="3.90.1150.10">
    <property type="entry name" value="Aspartate Aminotransferase, domain 1"/>
    <property type="match status" value="1"/>
</dbReference>
<dbReference type="SUPFAM" id="SSF53383">
    <property type="entry name" value="PLP-dependent transferases"/>
    <property type="match status" value="1"/>
</dbReference>
<dbReference type="GO" id="GO:0030429">
    <property type="term" value="F:kynureninase activity"/>
    <property type="evidence" value="ECO:0007669"/>
    <property type="project" value="UniProtKB-UniRule"/>
</dbReference>
<comment type="similarity">
    <text evidence="5">Belongs to the kynureninase family.</text>
</comment>
<dbReference type="Pfam" id="PF22580">
    <property type="entry name" value="KYNU_C"/>
    <property type="match status" value="1"/>
</dbReference>
<protein>
    <recommendedName>
        <fullName evidence="4 5">Kynureninase</fullName>
        <ecNumber evidence="4 5">3.7.1.3</ecNumber>
    </recommendedName>
</protein>
<evidence type="ECO:0000313" key="8">
    <source>
        <dbReference type="Proteomes" id="UP000655208"/>
    </source>
</evidence>
<dbReference type="GO" id="GO:0030170">
    <property type="term" value="F:pyridoxal phosphate binding"/>
    <property type="evidence" value="ECO:0007669"/>
    <property type="project" value="UniProtKB-UniRule"/>
</dbReference>
<dbReference type="Pfam" id="PF01041">
    <property type="entry name" value="DegT_DnrJ_EryC1"/>
    <property type="match status" value="1"/>
</dbReference>
<comment type="catalytic activity">
    <reaction evidence="5">
        <text>L-kynurenine + H2O = anthranilate + L-alanine + H(+)</text>
        <dbReference type="Rhea" id="RHEA:16813"/>
        <dbReference type="ChEBI" id="CHEBI:15377"/>
        <dbReference type="ChEBI" id="CHEBI:15378"/>
        <dbReference type="ChEBI" id="CHEBI:16567"/>
        <dbReference type="ChEBI" id="CHEBI:57959"/>
        <dbReference type="ChEBI" id="CHEBI:57972"/>
        <dbReference type="EC" id="3.7.1.3"/>
    </reaction>
</comment>
<evidence type="ECO:0000313" key="7">
    <source>
        <dbReference type="EMBL" id="GGL89475.1"/>
    </source>
</evidence>
<evidence type="ECO:0000256" key="4">
    <source>
        <dbReference type="NCBIfam" id="TIGR01814"/>
    </source>
</evidence>
<keyword evidence="2 5" id="KW-0378">Hydrolase</keyword>
<reference evidence="7" key="2">
    <citation type="submission" date="2020-09" db="EMBL/GenBank/DDBJ databases">
        <authorList>
            <person name="Sun Q."/>
            <person name="Zhou Y."/>
        </authorList>
    </citation>
    <scope>NUCLEOTIDE SEQUENCE</scope>
    <source>
        <strain evidence="7">CGMCC 4.7308</strain>
    </source>
</reference>
<dbReference type="PANTHER" id="PTHR14084:SF0">
    <property type="entry name" value="KYNURENINASE"/>
    <property type="match status" value="1"/>
</dbReference>
<dbReference type="InterPro" id="IPR000653">
    <property type="entry name" value="DegT/StrS_aminotransferase"/>
</dbReference>
<evidence type="ECO:0000256" key="6">
    <source>
        <dbReference type="RuleBase" id="RU004508"/>
    </source>
</evidence>
<proteinExistence type="inferred from homology"/>
<dbReference type="RefSeq" id="WP_188939979.1">
    <property type="nucleotide sequence ID" value="NZ_BMNA01000001.1"/>
</dbReference>